<dbReference type="AlphaFoldDB" id="A0A4P7IH92"/>
<keyword evidence="3" id="KW-1185">Reference proteome</keyword>
<name>A0A4P7IH92_9ACTN</name>
<sequence>MHLRHPYGFDGRRRTANAGDAVWLRGLIEQVLMTRPGERINRPTFGAGLAQLPFDGLSDELSATTEFLVRSGLQQWLGDLIQVEQVTVTAHDSTLRIHVTFVENRTGESHTETFERRGAG</sequence>
<evidence type="ECO:0000259" key="1">
    <source>
        <dbReference type="Pfam" id="PF04965"/>
    </source>
</evidence>
<dbReference type="Gene3D" id="3.10.450.40">
    <property type="match status" value="1"/>
</dbReference>
<organism evidence="2 3">
    <name type="scientific">Nocardioides seonyuensis</name>
    <dbReference type="NCBI Taxonomy" id="2518371"/>
    <lineage>
        <taxon>Bacteria</taxon>
        <taxon>Bacillati</taxon>
        <taxon>Actinomycetota</taxon>
        <taxon>Actinomycetes</taxon>
        <taxon>Propionibacteriales</taxon>
        <taxon>Nocardioidaceae</taxon>
        <taxon>Nocardioides</taxon>
    </lineage>
</organism>
<dbReference type="EMBL" id="CP038436">
    <property type="protein sequence ID" value="QBX56739.1"/>
    <property type="molecule type" value="Genomic_DNA"/>
</dbReference>
<dbReference type="InterPro" id="IPR007048">
    <property type="entry name" value="IraD/Gp25-like"/>
</dbReference>
<dbReference type="Pfam" id="PF04965">
    <property type="entry name" value="GPW_gp25"/>
    <property type="match status" value="1"/>
</dbReference>
<dbReference type="RefSeq" id="WP_135268724.1">
    <property type="nucleotide sequence ID" value="NZ_CP038436.1"/>
</dbReference>
<accession>A0A4P7IH92</accession>
<dbReference type="KEGG" id="nsn:EXE58_15590"/>
<protein>
    <recommendedName>
        <fullName evidence="1">IraD/Gp25-like domain-containing protein</fullName>
    </recommendedName>
</protein>
<proteinExistence type="predicted"/>
<reference evidence="2 3" key="1">
    <citation type="submission" date="2019-03" db="EMBL/GenBank/DDBJ databases">
        <title>Three New Species of Nocardioides, Nocardioides euryhalodurans sp. nov., Nocardioides seonyuensis sp. nov. and Nocardioides eburneoflavus sp. nov. Iolated from Soil.</title>
        <authorList>
            <person name="Roh S.G."/>
            <person name="Lee C."/>
            <person name="Kim M.-K."/>
            <person name="Kim S.B."/>
        </authorList>
    </citation>
    <scope>NUCLEOTIDE SEQUENCE [LARGE SCALE GENOMIC DNA]</scope>
    <source>
        <strain evidence="2 3">MMS17-SY207-3</strain>
    </source>
</reference>
<evidence type="ECO:0000313" key="3">
    <source>
        <dbReference type="Proteomes" id="UP000294853"/>
    </source>
</evidence>
<evidence type="ECO:0000313" key="2">
    <source>
        <dbReference type="EMBL" id="QBX56739.1"/>
    </source>
</evidence>
<feature type="domain" description="IraD/Gp25-like" evidence="1">
    <location>
        <begin position="27"/>
        <end position="102"/>
    </location>
</feature>
<dbReference type="SUPFAM" id="SSF160719">
    <property type="entry name" value="gpW/gp25-like"/>
    <property type="match status" value="1"/>
</dbReference>
<gene>
    <name evidence="2" type="ORF">EXE58_15590</name>
</gene>
<dbReference type="Proteomes" id="UP000294853">
    <property type="component" value="Chromosome"/>
</dbReference>
<dbReference type="OrthoDB" id="9802846at2"/>